<dbReference type="InterPro" id="IPR043129">
    <property type="entry name" value="ATPase_NBD"/>
</dbReference>
<dbReference type="Proteomes" id="UP001299068">
    <property type="component" value="Unassembled WGS sequence"/>
</dbReference>
<dbReference type="PANTHER" id="PTHR32432">
    <property type="entry name" value="CELL DIVISION PROTEIN FTSA-RELATED"/>
    <property type="match status" value="1"/>
</dbReference>
<dbReference type="Pfam" id="PF11104">
    <property type="entry name" value="PilM_2"/>
    <property type="match status" value="1"/>
</dbReference>
<dbReference type="PANTHER" id="PTHR32432:SF3">
    <property type="entry name" value="ETHANOLAMINE UTILIZATION PROTEIN EUTJ"/>
    <property type="match status" value="1"/>
</dbReference>
<dbReference type="RefSeq" id="WP_221858985.1">
    <property type="nucleotide sequence ID" value="NZ_JAIKTU010000002.1"/>
</dbReference>
<evidence type="ECO:0000313" key="1">
    <source>
        <dbReference type="EMBL" id="MBY0754403.1"/>
    </source>
</evidence>
<proteinExistence type="predicted"/>
<dbReference type="EMBL" id="JAIKTU010000002">
    <property type="protein sequence ID" value="MBY0754403.1"/>
    <property type="molecule type" value="Genomic_DNA"/>
</dbReference>
<accession>A0ABS7KUB2</accession>
<gene>
    <name evidence="1" type="ORF">K5V21_02930</name>
</gene>
<protein>
    <submittedName>
        <fullName evidence="1">Pilus assembly protein PilM</fullName>
    </submittedName>
</protein>
<dbReference type="SUPFAM" id="SSF53067">
    <property type="entry name" value="Actin-like ATPase domain"/>
    <property type="match status" value="1"/>
</dbReference>
<name>A0ABS7KUB2_CLOSR</name>
<evidence type="ECO:0000313" key="2">
    <source>
        <dbReference type="Proteomes" id="UP001299068"/>
    </source>
</evidence>
<comment type="caution">
    <text evidence="1">The sequence shown here is derived from an EMBL/GenBank/DDBJ whole genome shotgun (WGS) entry which is preliminary data.</text>
</comment>
<organism evidence="1 2">
    <name type="scientific">Clostridium sardiniense</name>
    <name type="common">Clostridium absonum</name>
    <dbReference type="NCBI Taxonomy" id="29369"/>
    <lineage>
        <taxon>Bacteria</taxon>
        <taxon>Bacillati</taxon>
        <taxon>Bacillota</taxon>
        <taxon>Clostridia</taxon>
        <taxon>Eubacteriales</taxon>
        <taxon>Clostridiaceae</taxon>
        <taxon>Clostridium</taxon>
    </lineage>
</organism>
<sequence length="347" mass="40145">MFKLGKKNSIVLAFKDEFVDIVVGNKNEIKLYDSIPIEEGICVEGTIKDEARLSELLLKYFLEHDIDEDEVSFVIFGSDVITRHIQLPYMNSENLRETIEFEVKELVQNGEDYYIDYEIVGKEKGTRNPKLDVLVAACIKSKIDGYVELSKSLGKRLKVIDVLTNTINKVLLNSDLEYKNKTIALFYLGYSFSIVSIINDGIMRLERNIPFGFQNIIREYKKCSSDYKSSGDKNSYSNSNKLYIKNFDLLETFEECPKIKDSIDNLLSIVYKTIKFYDSGKNENNVNRLVILPSLELNKVAAEYIEDYFSIKSKLVRNIEELGLQVKNTNKEFGRFLPLYGLFLRRY</sequence>
<keyword evidence="2" id="KW-1185">Reference proteome</keyword>
<dbReference type="Gene3D" id="3.30.420.40">
    <property type="match status" value="2"/>
</dbReference>
<dbReference type="InterPro" id="IPR005883">
    <property type="entry name" value="PilM"/>
</dbReference>
<reference evidence="1 2" key="1">
    <citation type="journal article" date="2021" name="Cell Host Microbe">
        <title>in vivo commensal control of Clostridioides difficile virulence.</title>
        <authorList>
            <person name="Girinathan B.P."/>
            <person name="Dibenedetto N."/>
            <person name="Worley J.N."/>
            <person name="Peltier J."/>
            <person name="Arrieta-Ortiz M.L."/>
            <person name="Rupa Christinal Immanuel S."/>
            <person name="Lavin R."/>
            <person name="Delaney M.L."/>
            <person name="Cummins C."/>
            <person name="Hoffmann M."/>
            <person name="Luo Y."/>
            <person name="Gonzalez-Escalona N."/>
            <person name="Allard M."/>
            <person name="Onderdonk A.B."/>
            <person name="Gerber G.K."/>
            <person name="Sonenshein A.L."/>
            <person name="Baliga N."/>
            <person name="Dupuy B."/>
            <person name="Bry L."/>
        </authorList>
    </citation>
    <scope>NUCLEOTIDE SEQUENCE [LARGE SCALE GENOMIC DNA]</scope>
    <source>
        <strain evidence="1 2">DSM 599</strain>
    </source>
</reference>
<dbReference type="Gene3D" id="3.30.1490.300">
    <property type="match status" value="1"/>
</dbReference>
<dbReference type="InterPro" id="IPR050696">
    <property type="entry name" value="FtsA/MreB"/>
</dbReference>